<keyword evidence="2" id="KW-1185">Reference proteome</keyword>
<evidence type="ECO:0000313" key="2">
    <source>
        <dbReference type="Proteomes" id="UP000030512"/>
    </source>
</evidence>
<dbReference type="RefSeq" id="WP_036272673.1">
    <property type="nucleotide sequence ID" value="NZ_CP014476.1"/>
</dbReference>
<reference evidence="1 2" key="1">
    <citation type="journal article" date="2015" name="Environ. Microbiol.">
        <title>Methane oxidation coupled to nitrate reduction under hypoxia by the Gammaproteobacterium Methylomonas denitrificans, sp. nov. type strain FJG1.</title>
        <authorList>
            <person name="Kits K.D."/>
            <person name="Klotz M.G."/>
            <person name="Stein L.Y."/>
        </authorList>
    </citation>
    <scope>NUCLEOTIDE SEQUENCE [LARGE SCALE GENOMIC DNA]</scope>
    <source>
        <strain evidence="1 2">FJG1</strain>
    </source>
</reference>
<gene>
    <name evidence="1" type="ORF">JT25_018420</name>
</gene>
<accession>A0A126T8P9</accession>
<dbReference type="STRING" id="1538553.JT25_018420"/>
<protein>
    <submittedName>
        <fullName evidence="1">Uncharacterized protein</fullName>
    </submittedName>
</protein>
<organism evidence="1 2">
    <name type="scientific">Methylomonas denitrificans</name>
    <dbReference type="NCBI Taxonomy" id="1538553"/>
    <lineage>
        <taxon>Bacteria</taxon>
        <taxon>Pseudomonadati</taxon>
        <taxon>Pseudomonadota</taxon>
        <taxon>Gammaproteobacteria</taxon>
        <taxon>Methylococcales</taxon>
        <taxon>Methylococcaceae</taxon>
        <taxon>Methylomonas</taxon>
    </lineage>
</organism>
<sequence>MSNDRQLGLDELMIVNPGCPGVQSLFLGEDGVLYQLQDLAAAEDASGAGQFFLGDDGQLYQTGDAEISGLADVGDVTAATDAQAPGRYFLGEDGQLYERIS</sequence>
<dbReference type="KEGG" id="mdn:JT25_018420"/>
<dbReference type="OrthoDB" id="9973459at2"/>
<proteinExistence type="predicted"/>
<evidence type="ECO:0000313" key="1">
    <source>
        <dbReference type="EMBL" id="AMK78442.1"/>
    </source>
</evidence>
<dbReference type="Proteomes" id="UP000030512">
    <property type="component" value="Chromosome"/>
</dbReference>
<name>A0A126T8P9_9GAMM</name>
<dbReference type="AlphaFoldDB" id="A0A126T8P9"/>
<dbReference type="EMBL" id="CP014476">
    <property type="protein sequence ID" value="AMK78442.1"/>
    <property type="molecule type" value="Genomic_DNA"/>
</dbReference>